<dbReference type="eggNOG" id="KOG0143">
    <property type="taxonomic scope" value="Eukaryota"/>
</dbReference>
<dbReference type="InterPro" id="IPR027443">
    <property type="entry name" value="IPNS-like_sf"/>
</dbReference>
<dbReference type="InterPro" id="IPR005123">
    <property type="entry name" value="Oxoglu/Fe-dep_dioxygenase_dom"/>
</dbReference>
<evidence type="ECO:0000256" key="3">
    <source>
        <dbReference type="ARBA" id="ARBA00023004"/>
    </source>
</evidence>
<proteinExistence type="inferred from homology"/>
<dbReference type="Pfam" id="PF14226">
    <property type="entry name" value="DIOX_N"/>
    <property type="match status" value="1"/>
</dbReference>
<dbReference type="Pfam" id="PF03171">
    <property type="entry name" value="2OG-FeII_Oxy"/>
    <property type="match status" value="1"/>
</dbReference>
<sequence length="347" mass="39357">MGFLKEFAESGNLTTIPSNYIFCTSTGDDDDDQVVAEAEEVIPTIDFSLLKSGTPEQRSSTIRDLGKACQEWGFFMVVNHGVPETLREEMLRGCQSFFDLTEEEKQEYAGKHVLDPIRCGTSFNTSVEKVLFWRDFLKVFVHPQFHSPDKPPEFREISLEYCKRTREVARELLRGISQSLGLEEWYMDTTLQLESGFQILIANIYPRCPQPQLTMGLPCHSDHGLLTLLIQNHVDGLQVQHKGKWVHVNALPNSFLVNTGDHIEIVSNGKYKSVLHRVVVNNNATRISLALAHGPFLETVVTPAAHLVDCENHPPAYRGIKYKEYIQLQQSNQLDGKSCLDRVRVLN</sequence>
<dbReference type="AlphaFoldDB" id="A0A1U8AXH9"/>
<dbReference type="FunFam" id="2.60.120.330:FF:000134">
    <property type="entry name" value="Uncharacterized protein"/>
    <property type="match status" value="1"/>
</dbReference>
<gene>
    <name evidence="7" type="primary">LOC104608624</name>
</gene>
<evidence type="ECO:0000256" key="4">
    <source>
        <dbReference type="RuleBase" id="RU003682"/>
    </source>
</evidence>
<keyword evidence="3 4" id="KW-0408">Iron</keyword>
<accession>A0A1U8AXH9</accession>
<reference evidence="7" key="1">
    <citation type="submission" date="2025-08" db="UniProtKB">
        <authorList>
            <consortium name="RefSeq"/>
        </authorList>
    </citation>
    <scope>IDENTIFICATION</scope>
</reference>
<keyword evidence="2 4" id="KW-0479">Metal-binding</keyword>
<dbReference type="GO" id="GO:0016491">
    <property type="term" value="F:oxidoreductase activity"/>
    <property type="evidence" value="ECO:0007669"/>
    <property type="project" value="UniProtKB-KW"/>
</dbReference>
<dbReference type="KEGG" id="nnu:104608624"/>
<keyword evidence="4" id="KW-0560">Oxidoreductase</keyword>
<dbReference type="OrthoDB" id="288590at2759"/>
<name>A0A1U8AXH9_NELNU</name>
<dbReference type="SUPFAM" id="SSF51197">
    <property type="entry name" value="Clavaminate synthase-like"/>
    <property type="match status" value="1"/>
</dbReference>
<dbReference type="GeneID" id="104608624"/>
<feature type="domain" description="Fe2OG dioxygenase" evidence="5">
    <location>
        <begin position="195"/>
        <end position="295"/>
    </location>
</feature>
<evidence type="ECO:0000313" key="6">
    <source>
        <dbReference type="Proteomes" id="UP000189703"/>
    </source>
</evidence>
<keyword evidence="6" id="KW-1185">Reference proteome</keyword>
<comment type="similarity">
    <text evidence="1 4">Belongs to the iron/ascorbate-dependent oxidoreductase family.</text>
</comment>
<dbReference type="InterPro" id="IPR050295">
    <property type="entry name" value="Plant_2OG-oxidoreductases"/>
</dbReference>
<dbReference type="OMA" id="GMKHRDY"/>
<protein>
    <submittedName>
        <fullName evidence="7">Protein DMR6-LIKE OXYGENASE 2-like isoform X1</fullName>
    </submittedName>
</protein>
<evidence type="ECO:0000313" key="7">
    <source>
        <dbReference type="RefSeq" id="XP_010272963.1"/>
    </source>
</evidence>
<dbReference type="InParanoid" id="A0A1U8AXH9"/>
<evidence type="ECO:0000259" key="5">
    <source>
        <dbReference type="PROSITE" id="PS51471"/>
    </source>
</evidence>
<evidence type="ECO:0000256" key="2">
    <source>
        <dbReference type="ARBA" id="ARBA00022723"/>
    </source>
</evidence>
<dbReference type="GO" id="GO:0046872">
    <property type="term" value="F:metal ion binding"/>
    <property type="evidence" value="ECO:0007669"/>
    <property type="project" value="UniProtKB-KW"/>
</dbReference>
<dbReference type="InterPro" id="IPR026992">
    <property type="entry name" value="DIOX_N"/>
</dbReference>
<dbReference type="InterPro" id="IPR044861">
    <property type="entry name" value="IPNS-like_FE2OG_OXY"/>
</dbReference>
<dbReference type="PROSITE" id="PS51471">
    <property type="entry name" value="FE2OG_OXY"/>
    <property type="match status" value="1"/>
</dbReference>
<dbReference type="PANTHER" id="PTHR47991">
    <property type="entry name" value="OXOGLUTARATE/IRON-DEPENDENT DIOXYGENASE"/>
    <property type="match status" value="1"/>
</dbReference>
<organism evidence="6 7">
    <name type="scientific">Nelumbo nucifera</name>
    <name type="common">Sacred lotus</name>
    <dbReference type="NCBI Taxonomy" id="4432"/>
    <lineage>
        <taxon>Eukaryota</taxon>
        <taxon>Viridiplantae</taxon>
        <taxon>Streptophyta</taxon>
        <taxon>Embryophyta</taxon>
        <taxon>Tracheophyta</taxon>
        <taxon>Spermatophyta</taxon>
        <taxon>Magnoliopsida</taxon>
        <taxon>Proteales</taxon>
        <taxon>Nelumbonaceae</taxon>
        <taxon>Nelumbo</taxon>
    </lineage>
</organism>
<dbReference type="RefSeq" id="XP_010272963.1">
    <property type="nucleotide sequence ID" value="XM_010274661.2"/>
</dbReference>
<evidence type="ECO:0000256" key="1">
    <source>
        <dbReference type="ARBA" id="ARBA00008056"/>
    </source>
</evidence>
<dbReference type="Proteomes" id="UP000189703">
    <property type="component" value="Unplaced"/>
</dbReference>
<dbReference type="Gene3D" id="2.60.120.330">
    <property type="entry name" value="B-lactam Antibiotic, Isopenicillin N Synthase, Chain"/>
    <property type="match status" value="1"/>
</dbReference>